<dbReference type="CDD" id="cd05263">
    <property type="entry name" value="MupV_like_SDR_e"/>
    <property type="match status" value="1"/>
</dbReference>
<protein>
    <recommendedName>
        <fullName evidence="2">Thioester reductase (TE) domain-containing protein</fullName>
    </recommendedName>
</protein>
<name>A0ABQ2JJP5_9ACTN</name>
<dbReference type="InterPro" id="IPR036291">
    <property type="entry name" value="NAD(P)-bd_dom_sf"/>
</dbReference>
<dbReference type="Gene3D" id="3.40.50.720">
    <property type="entry name" value="NAD(P)-binding Rossmann-like Domain"/>
    <property type="match status" value="1"/>
</dbReference>
<dbReference type="InterPro" id="IPR051783">
    <property type="entry name" value="NAD(P)-dependent_oxidoreduct"/>
</dbReference>
<reference evidence="4" key="1">
    <citation type="journal article" date="2019" name="Int. J. Syst. Evol. Microbiol.">
        <title>The Global Catalogue of Microorganisms (GCM) 10K type strain sequencing project: providing services to taxonomists for standard genome sequencing and annotation.</title>
        <authorList>
            <consortium name="The Broad Institute Genomics Platform"/>
            <consortium name="The Broad Institute Genome Sequencing Center for Infectious Disease"/>
            <person name="Wu L."/>
            <person name="Ma J."/>
        </authorList>
    </citation>
    <scope>NUCLEOTIDE SEQUENCE [LARGE SCALE GENOMIC DNA]</scope>
    <source>
        <strain evidence="4">CGMCC 4.7323</strain>
    </source>
</reference>
<accession>A0ABQ2JJP5</accession>
<evidence type="ECO:0000313" key="3">
    <source>
        <dbReference type="EMBL" id="GGN49105.1"/>
    </source>
</evidence>
<gene>
    <name evidence="3" type="ORF">GCM10012285_36840</name>
</gene>
<keyword evidence="4" id="KW-1185">Reference proteome</keyword>
<dbReference type="Proteomes" id="UP000600080">
    <property type="component" value="Unassembled WGS sequence"/>
</dbReference>
<dbReference type="SUPFAM" id="SSF51735">
    <property type="entry name" value="NAD(P)-binding Rossmann-fold domains"/>
    <property type="match status" value="1"/>
</dbReference>
<dbReference type="PANTHER" id="PTHR48079">
    <property type="entry name" value="PROTEIN YEEZ"/>
    <property type="match status" value="1"/>
</dbReference>
<dbReference type="Pfam" id="PF07993">
    <property type="entry name" value="NAD_binding_4"/>
    <property type="match status" value="1"/>
</dbReference>
<feature type="domain" description="Thioester reductase (TE)" evidence="2">
    <location>
        <begin position="10"/>
        <end position="232"/>
    </location>
</feature>
<proteinExistence type="predicted"/>
<organism evidence="3 4">
    <name type="scientific">Streptomyces kronopolitis</name>
    <dbReference type="NCBI Taxonomy" id="1612435"/>
    <lineage>
        <taxon>Bacteria</taxon>
        <taxon>Bacillati</taxon>
        <taxon>Actinomycetota</taxon>
        <taxon>Actinomycetes</taxon>
        <taxon>Kitasatosporales</taxon>
        <taxon>Streptomycetaceae</taxon>
        <taxon>Streptomyces</taxon>
    </lineage>
</organism>
<comment type="caution">
    <text evidence="3">The sequence shown here is derived from an EMBL/GenBank/DDBJ whole genome shotgun (WGS) entry which is preliminary data.</text>
</comment>
<feature type="region of interest" description="Disordered" evidence="1">
    <location>
        <begin position="346"/>
        <end position="384"/>
    </location>
</feature>
<sequence>MTDSLRILVTGAAGLVGAEVTARLAAAGHRVTALVHRNPALVRNDGTPLETGAVTCLSGDVTKPRLGLPEATYRELAAGGLDRIVHCAAITDFGLPDEIYQAVNVDGTAHVIELARAGGIPLVHVGTAYVCGERDGSIAETELDEGQRLANAYEDSKFRAETLVHKAQGDGVRAAIVRPSIVVGDERTGVVRDYKNIYVVLRLTTEGRVRSLPGQYEARLDLVPVDYVADVITEVTHRFEEAAGRTFHAVGAPLTLRDFSDVLAEYPPFQVPRFVPATSFDVARLPRRERSYHERVITLYESYFRRRMSFDDAHTAGFTTRRAPGNAQDFLRVLIDHCLESGYLGRSPADVTEAPDRPDAPGPGATSAGNGAGPAGSVRNGAGR</sequence>
<dbReference type="RefSeq" id="WP_189099399.1">
    <property type="nucleotide sequence ID" value="NZ_BMND01000015.1"/>
</dbReference>
<dbReference type="InterPro" id="IPR013120">
    <property type="entry name" value="FAR_NAD-bd"/>
</dbReference>
<evidence type="ECO:0000256" key="1">
    <source>
        <dbReference type="SAM" id="MobiDB-lite"/>
    </source>
</evidence>
<evidence type="ECO:0000313" key="4">
    <source>
        <dbReference type="Proteomes" id="UP000600080"/>
    </source>
</evidence>
<dbReference type="GeneID" id="301549419"/>
<dbReference type="PANTHER" id="PTHR48079:SF6">
    <property type="entry name" value="NAD(P)-BINDING DOMAIN-CONTAINING PROTEIN-RELATED"/>
    <property type="match status" value="1"/>
</dbReference>
<dbReference type="EMBL" id="BMND01000015">
    <property type="protein sequence ID" value="GGN49105.1"/>
    <property type="molecule type" value="Genomic_DNA"/>
</dbReference>
<evidence type="ECO:0000259" key="2">
    <source>
        <dbReference type="Pfam" id="PF07993"/>
    </source>
</evidence>